<reference evidence="12" key="1">
    <citation type="submission" date="2019-08" db="EMBL/GenBank/DDBJ databases">
        <authorList>
            <person name="Kucharzyk K."/>
            <person name="Murdoch R.W."/>
            <person name="Higgins S."/>
            <person name="Loffler F."/>
        </authorList>
    </citation>
    <scope>NUCLEOTIDE SEQUENCE</scope>
</reference>
<feature type="transmembrane region" description="Helical" evidence="11">
    <location>
        <begin position="77"/>
        <end position="99"/>
    </location>
</feature>
<evidence type="ECO:0000256" key="11">
    <source>
        <dbReference type="SAM" id="Phobius"/>
    </source>
</evidence>
<dbReference type="Pfam" id="PF01066">
    <property type="entry name" value="CDP-OH_P_transf"/>
    <property type="match status" value="1"/>
</dbReference>
<keyword evidence="7" id="KW-0443">Lipid metabolism</keyword>
<dbReference type="Gene3D" id="1.20.120.1760">
    <property type="match status" value="1"/>
</dbReference>
<dbReference type="GO" id="GO:0016020">
    <property type="term" value="C:membrane"/>
    <property type="evidence" value="ECO:0007669"/>
    <property type="project" value="UniProtKB-SubCell"/>
</dbReference>
<keyword evidence="4 12" id="KW-0808">Transferase</keyword>
<dbReference type="AlphaFoldDB" id="A0A644TTT6"/>
<evidence type="ECO:0000256" key="8">
    <source>
        <dbReference type="ARBA" id="ARBA00023136"/>
    </source>
</evidence>
<evidence type="ECO:0000256" key="1">
    <source>
        <dbReference type="ARBA" id="ARBA00004141"/>
    </source>
</evidence>
<protein>
    <submittedName>
        <fullName evidence="12">Putative CDP-diacylglycerol--glycerol-3-phosphate 3-phosphatidyl-transferase 2</fullName>
        <ecNumber evidence="12">2.7.8.5</ecNumber>
    </submittedName>
</protein>
<feature type="transmembrane region" description="Helical" evidence="11">
    <location>
        <begin position="12"/>
        <end position="40"/>
    </location>
</feature>
<comment type="similarity">
    <text evidence="2">Belongs to the CDP-alcohol phosphatidyltransferase class-I family.</text>
</comment>
<keyword evidence="5 11" id="KW-0812">Transmembrane</keyword>
<accession>A0A644TTT6</accession>
<dbReference type="PIRSF" id="PIRSF000847">
    <property type="entry name" value="Phos_ph_gly_syn"/>
    <property type="match status" value="1"/>
</dbReference>
<evidence type="ECO:0000256" key="5">
    <source>
        <dbReference type="ARBA" id="ARBA00022692"/>
    </source>
</evidence>
<dbReference type="InterPro" id="IPR000462">
    <property type="entry name" value="CDP-OH_P_trans"/>
</dbReference>
<name>A0A644TTT6_9ZZZZ</name>
<dbReference type="NCBIfam" id="TIGR00560">
    <property type="entry name" value="pgsA"/>
    <property type="match status" value="1"/>
</dbReference>
<dbReference type="InterPro" id="IPR043130">
    <property type="entry name" value="CDP-OH_PTrfase_TM_dom"/>
</dbReference>
<dbReference type="GO" id="GO:0008444">
    <property type="term" value="F:CDP-diacylglycerol-glycerol-3-phosphate 3-phosphatidyltransferase activity"/>
    <property type="evidence" value="ECO:0007669"/>
    <property type="project" value="UniProtKB-EC"/>
</dbReference>
<dbReference type="EC" id="2.7.8.5" evidence="12"/>
<dbReference type="PANTHER" id="PTHR14269:SF11">
    <property type="entry name" value="CDP-DIACYLGLYCEROL--GLYCEROL-3-PHOSPHATE 3-PHOSPHATIDYLTRANSFERASE"/>
    <property type="match status" value="1"/>
</dbReference>
<evidence type="ECO:0000256" key="10">
    <source>
        <dbReference type="ARBA" id="ARBA00023264"/>
    </source>
</evidence>
<keyword evidence="10" id="KW-1208">Phospholipid metabolism</keyword>
<evidence type="ECO:0000256" key="3">
    <source>
        <dbReference type="ARBA" id="ARBA00022516"/>
    </source>
</evidence>
<evidence type="ECO:0000313" key="12">
    <source>
        <dbReference type="EMBL" id="MPL70406.1"/>
    </source>
</evidence>
<dbReference type="InterPro" id="IPR050324">
    <property type="entry name" value="CDP-alcohol_PTase-I"/>
</dbReference>
<keyword evidence="8 11" id="KW-0472">Membrane</keyword>
<sequence>MNIADKITLSRVFLAPLFFLLYRYPLLEALPTVILLWLLFAVIELSDLVDGKIARSSSTVSDFGKLFDPFADVLARVSYFICFAFDGIMPLWIFLIILYREFSILFLRMMLSGRGIAMGARPGGKLKAGLYMVSGLFALLYSSLQRLSLAAPLQNPLKILVVVVFVAAGVLSVLSFVDYLIQYKKLTSAAKGHNP</sequence>
<feature type="transmembrane region" description="Helical" evidence="11">
    <location>
        <begin position="128"/>
        <end position="147"/>
    </location>
</feature>
<dbReference type="InterPro" id="IPR004570">
    <property type="entry name" value="Phosphatidylglycerol_P_synth"/>
</dbReference>
<dbReference type="PANTHER" id="PTHR14269">
    <property type="entry name" value="CDP-DIACYLGLYCEROL--GLYCEROL-3-PHOSPHATE 3-PHOSPHATIDYLTRANSFERASE-RELATED"/>
    <property type="match status" value="1"/>
</dbReference>
<comment type="subcellular location">
    <subcellularLocation>
        <location evidence="1">Membrane</location>
        <topology evidence="1">Multi-pass membrane protein</topology>
    </subcellularLocation>
</comment>
<keyword evidence="6 11" id="KW-1133">Transmembrane helix</keyword>
<evidence type="ECO:0000256" key="7">
    <source>
        <dbReference type="ARBA" id="ARBA00023098"/>
    </source>
</evidence>
<organism evidence="12">
    <name type="scientific">bioreactor metagenome</name>
    <dbReference type="NCBI Taxonomy" id="1076179"/>
    <lineage>
        <taxon>unclassified sequences</taxon>
        <taxon>metagenomes</taxon>
        <taxon>ecological metagenomes</taxon>
    </lineage>
</organism>
<comment type="caution">
    <text evidence="12">The sequence shown here is derived from an EMBL/GenBank/DDBJ whole genome shotgun (WGS) entry which is preliminary data.</text>
</comment>
<keyword evidence="3" id="KW-0444">Lipid biosynthesis</keyword>
<evidence type="ECO:0000256" key="4">
    <source>
        <dbReference type="ARBA" id="ARBA00022679"/>
    </source>
</evidence>
<dbReference type="InterPro" id="IPR048254">
    <property type="entry name" value="CDP_ALCOHOL_P_TRANSF_CS"/>
</dbReference>
<proteinExistence type="inferred from homology"/>
<evidence type="ECO:0000256" key="2">
    <source>
        <dbReference type="ARBA" id="ARBA00010441"/>
    </source>
</evidence>
<dbReference type="GO" id="GO:0046474">
    <property type="term" value="P:glycerophospholipid biosynthetic process"/>
    <property type="evidence" value="ECO:0007669"/>
    <property type="project" value="TreeGrafter"/>
</dbReference>
<dbReference type="PROSITE" id="PS00379">
    <property type="entry name" value="CDP_ALCOHOL_P_TRANSF"/>
    <property type="match status" value="1"/>
</dbReference>
<keyword evidence="9" id="KW-0594">Phospholipid biosynthesis</keyword>
<evidence type="ECO:0000256" key="9">
    <source>
        <dbReference type="ARBA" id="ARBA00023209"/>
    </source>
</evidence>
<dbReference type="EMBL" id="VSSQ01000053">
    <property type="protein sequence ID" value="MPL70406.1"/>
    <property type="molecule type" value="Genomic_DNA"/>
</dbReference>
<feature type="transmembrane region" description="Helical" evidence="11">
    <location>
        <begin position="159"/>
        <end position="181"/>
    </location>
</feature>
<gene>
    <name evidence="12" type="primary">pgsA2_1</name>
    <name evidence="12" type="ORF">SDC9_16162</name>
</gene>
<evidence type="ECO:0000256" key="6">
    <source>
        <dbReference type="ARBA" id="ARBA00022989"/>
    </source>
</evidence>